<sequence length="336" mass="38416">MKLLLNPVVVPELGQVILRPGRDLLPMFRQRIVVDSATSDLKDKPSGVLKAEQSLINDKWMPFLTHERVLDAAGGKDGLIAWLKQGVGCQWAGDYHHEQPTILEYEHGAIRLCWHHDNELRENTDGVRGHVAQNIAEYVVMSARRWFYFPDSHQLTEPEISWWAVLKGVPDLLPDHAIRVSLRMPIVTEQPGPQRECDIEWERPANEILDEKVAKVKPILKLVIDEEPAAGFMLRPKLKRWEHERYTRWVKTQACCACGNRADDPHHIIGHGQGGMGTKAHDLFVIPLCRYCHDALHKDTNTWETEHGNQVELLFRFLDWALGIGAIVIYRGNKNA</sequence>
<dbReference type="SMART" id="SM00507">
    <property type="entry name" value="HNHc"/>
    <property type="match status" value="1"/>
</dbReference>
<gene>
    <name evidence="2" type="ORF">BIY26_21455</name>
</gene>
<dbReference type="EMBL" id="MJLX01000092">
    <property type="protein sequence ID" value="RLM17133.1"/>
    <property type="molecule type" value="Genomic_DNA"/>
</dbReference>
<dbReference type="Gene3D" id="3.30.50.20">
    <property type="entry name" value="prophage-derive protein ybcO"/>
    <property type="match status" value="1"/>
</dbReference>
<dbReference type="Proteomes" id="UP000285972">
    <property type="component" value="Unassembled WGS sequence"/>
</dbReference>
<name>A0AAE8JL76_9GAMM</name>
<dbReference type="InterPro" id="IPR003615">
    <property type="entry name" value="HNH_nuc"/>
</dbReference>
<dbReference type="Pfam" id="PF06147">
    <property type="entry name" value="DUF968"/>
    <property type="match status" value="1"/>
</dbReference>
<feature type="domain" description="HNH nuclease" evidence="1">
    <location>
        <begin position="245"/>
        <end position="294"/>
    </location>
</feature>
<dbReference type="KEGG" id="bgj:AWC36_23300"/>
<organism evidence="2 3">
    <name type="scientific">Brenneria goodwinii</name>
    <dbReference type="NCBI Taxonomy" id="1109412"/>
    <lineage>
        <taxon>Bacteria</taxon>
        <taxon>Pseudomonadati</taxon>
        <taxon>Pseudomonadota</taxon>
        <taxon>Gammaproteobacteria</taxon>
        <taxon>Enterobacterales</taxon>
        <taxon>Pectobacteriaceae</taxon>
        <taxon>Brenneria</taxon>
    </lineage>
</organism>
<evidence type="ECO:0000313" key="2">
    <source>
        <dbReference type="EMBL" id="RLM17133.1"/>
    </source>
</evidence>
<evidence type="ECO:0000259" key="1">
    <source>
        <dbReference type="SMART" id="SM00507"/>
    </source>
</evidence>
<dbReference type="GeneID" id="70909755"/>
<evidence type="ECO:0000313" key="3">
    <source>
        <dbReference type="Proteomes" id="UP000285972"/>
    </source>
</evidence>
<proteinExistence type="predicted"/>
<dbReference type="RefSeq" id="WP_095835665.1">
    <property type="nucleotide sequence ID" value="NZ_CP014137.1"/>
</dbReference>
<protein>
    <recommendedName>
        <fullName evidence="1">HNH nuclease domain-containing protein</fullName>
    </recommendedName>
</protein>
<accession>A0AAE8JL76</accession>
<reference evidence="2 3" key="1">
    <citation type="submission" date="2016-09" db="EMBL/GenBank/DDBJ databases">
        <authorList>
            <person name="Doonan J."/>
            <person name="Pachebat J.A."/>
            <person name="Golyshin P.N."/>
            <person name="Denman S."/>
            <person name="Mcdonald J.E."/>
        </authorList>
    </citation>
    <scope>NUCLEOTIDE SEQUENCE [LARGE SCALE GENOMIC DNA]</scope>
    <source>
        <strain evidence="2 3">FRB141</strain>
    </source>
</reference>
<dbReference type="AlphaFoldDB" id="A0AAE8JL76"/>
<comment type="caution">
    <text evidence="2">The sequence shown here is derived from an EMBL/GenBank/DDBJ whole genome shotgun (WGS) entry which is preliminary data.</text>
</comment>
<dbReference type="InterPro" id="IPR010373">
    <property type="entry name" value="DUF968"/>
</dbReference>